<reference evidence="1" key="1">
    <citation type="submission" date="2025-03" db="EMBL/GenBank/DDBJ databases">
        <authorList>
            <consortium name="ELIXIR-Norway"/>
            <consortium name="Elixir Norway"/>
        </authorList>
    </citation>
    <scope>NUCLEOTIDE SEQUENCE</scope>
</reference>
<accession>A0ACB1KFR4</accession>
<evidence type="ECO:0000313" key="2">
    <source>
        <dbReference type="Proteomes" id="UP001162501"/>
    </source>
</evidence>
<organism evidence="1 2">
    <name type="scientific">Rangifer tarandus platyrhynchus</name>
    <name type="common">Svalbard reindeer</name>
    <dbReference type="NCBI Taxonomy" id="3082113"/>
    <lineage>
        <taxon>Eukaryota</taxon>
        <taxon>Metazoa</taxon>
        <taxon>Chordata</taxon>
        <taxon>Craniata</taxon>
        <taxon>Vertebrata</taxon>
        <taxon>Euteleostomi</taxon>
        <taxon>Mammalia</taxon>
        <taxon>Eutheria</taxon>
        <taxon>Laurasiatheria</taxon>
        <taxon>Artiodactyla</taxon>
        <taxon>Ruminantia</taxon>
        <taxon>Pecora</taxon>
        <taxon>Cervidae</taxon>
        <taxon>Odocoileinae</taxon>
        <taxon>Rangifer</taxon>
    </lineage>
</organism>
<gene>
    <name evidence="1" type="ORF">MRATA1EN22A_LOCUS29429</name>
</gene>
<dbReference type="EMBL" id="CATOBB020000599">
    <property type="protein sequence ID" value="CAM9174805.1"/>
    <property type="molecule type" value="Genomic_DNA"/>
</dbReference>
<evidence type="ECO:0000313" key="1">
    <source>
        <dbReference type="EMBL" id="CAM9174805.1"/>
    </source>
</evidence>
<sequence>VPSSNSKCPKQPCVSGPSVFIFPPKPKDTLMITGKPEVTCVVVDVGQDDPEVKFTWFVNDVEVHTARTKAREEQFNSTYRVVSALPIQHQDWTGGKEFKCKVYNEGLPAPIVRTISRTKGQALEPQVYVLAPPREELSKSTVSLTCLITGFYPDYIAVEWQRDGQPESEGKYSTTPPQLDADGSYFLYSRLRVNKSSWLEGDSYTCIVMHEALHNHYTQKSISKSPDLRLEEESCADTQDGELDGLWTTISIFITLFLLSVCYSATVTLFKVKWIFSSVVELKRTIVPDYRNMIGQGFNPLLSVWRVAGREFTPRGTGDQVLGSVVADTAHRLQEPHVSGARTGKWPGAPGCREAPSTAPTMASSLTASTTAPKVYPLGSCCGDTSSSTVTLGCLVSSYMPEPVTVTWNSGALTSGVRTFPAVRQSSGLYSLSSIVTVPASTSGSQTFSCNVAHPASSTKVDKHVGEMTGPGEGSTPGDQGQPPCLQGSHPRDN</sequence>
<protein>
    <submittedName>
        <fullName evidence="1">Uncharacterized protein</fullName>
    </submittedName>
</protein>
<dbReference type="Proteomes" id="UP001162501">
    <property type="component" value="Unassembled WGS sequence"/>
</dbReference>
<feature type="non-terminal residue" evidence="1">
    <location>
        <position position="1"/>
    </location>
</feature>
<comment type="caution">
    <text evidence="1">The sequence shown here is derived from an EMBL/GenBank/DDBJ whole genome shotgun (WGS) entry which is preliminary data.</text>
</comment>
<proteinExistence type="predicted"/>
<feature type="non-terminal residue" evidence="1">
    <location>
        <position position="494"/>
    </location>
</feature>
<name>A0ACB1KFR4_RANTA</name>